<dbReference type="Proteomes" id="UP001187192">
    <property type="component" value="Unassembled WGS sequence"/>
</dbReference>
<evidence type="ECO:0000313" key="2">
    <source>
        <dbReference type="Proteomes" id="UP001187192"/>
    </source>
</evidence>
<proteinExistence type="predicted"/>
<reference evidence="1" key="1">
    <citation type="submission" date="2023-07" db="EMBL/GenBank/DDBJ databases">
        <title>draft genome sequence of fig (Ficus carica).</title>
        <authorList>
            <person name="Takahashi T."/>
            <person name="Nishimura K."/>
        </authorList>
    </citation>
    <scope>NUCLEOTIDE SEQUENCE</scope>
</reference>
<keyword evidence="2" id="KW-1185">Reference proteome</keyword>
<name>A0AA88AG34_FICCA</name>
<organism evidence="1 2">
    <name type="scientific">Ficus carica</name>
    <name type="common">Common fig</name>
    <dbReference type="NCBI Taxonomy" id="3494"/>
    <lineage>
        <taxon>Eukaryota</taxon>
        <taxon>Viridiplantae</taxon>
        <taxon>Streptophyta</taxon>
        <taxon>Embryophyta</taxon>
        <taxon>Tracheophyta</taxon>
        <taxon>Spermatophyta</taxon>
        <taxon>Magnoliopsida</taxon>
        <taxon>eudicotyledons</taxon>
        <taxon>Gunneridae</taxon>
        <taxon>Pentapetalae</taxon>
        <taxon>rosids</taxon>
        <taxon>fabids</taxon>
        <taxon>Rosales</taxon>
        <taxon>Moraceae</taxon>
        <taxon>Ficeae</taxon>
        <taxon>Ficus</taxon>
    </lineage>
</organism>
<dbReference type="SUPFAM" id="SSF54001">
    <property type="entry name" value="Cysteine proteinases"/>
    <property type="match status" value="1"/>
</dbReference>
<protein>
    <recommendedName>
        <fullName evidence="3">Ubiquitin-like protease family profile domain-containing protein</fullName>
    </recommendedName>
</protein>
<gene>
    <name evidence="1" type="ORF">TIFTF001_020445</name>
</gene>
<dbReference type="InterPro" id="IPR038765">
    <property type="entry name" value="Papain-like_cys_pep_sf"/>
</dbReference>
<dbReference type="EMBL" id="BTGU01000037">
    <property type="protein sequence ID" value="GMN51300.1"/>
    <property type="molecule type" value="Genomic_DNA"/>
</dbReference>
<evidence type="ECO:0008006" key="3">
    <source>
        <dbReference type="Google" id="ProtNLM"/>
    </source>
</evidence>
<sequence length="176" mass="19915">MPNASKKCQLFLTYLVNGGDVLIAIGRAYMDCVPTDTVHGIPLGEENVRVTIIVQKLKRALLPISMNEATCIEEAVGNELGDDFKDLITLALNDWKITVGRRVRKRGNYETLIDTVRCPIQEGYVECGYFVLAFVREITLTVDGLALLQTKDFYTDADMSLVRQERPTFVMRFIQY</sequence>
<comment type="caution">
    <text evidence="1">The sequence shown here is derived from an EMBL/GenBank/DDBJ whole genome shotgun (WGS) entry which is preliminary data.</text>
</comment>
<accession>A0AA88AG34</accession>
<evidence type="ECO:0000313" key="1">
    <source>
        <dbReference type="EMBL" id="GMN51300.1"/>
    </source>
</evidence>
<dbReference type="AlphaFoldDB" id="A0AA88AG34"/>